<feature type="region of interest" description="Disordered" evidence="1">
    <location>
        <begin position="49"/>
        <end position="149"/>
    </location>
</feature>
<feature type="compositionally biased region" description="Basic residues" evidence="1">
    <location>
        <begin position="104"/>
        <end position="123"/>
    </location>
</feature>
<dbReference type="Pfam" id="PF06985">
    <property type="entry name" value="HET"/>
    <property type="match status" value="1"/>
</dbReference>
<protein>
    <submittedName>
        <fullName evidence="3">HET domain protein pin-c3</fullName>
    </submittedName>
</protein>
<feature type="region of interest" description="Disordered" evidence="1">
    <location>
        <begin position="446"/>
        <end position="486"/>
    </location>
</feature>
<name>R4H590_NEUCS</name>
<dbReference type="PANTHER" id="PTHR33112:SF16">
    <property type="entry name" value="HETEROKARYON INCOMPATIBILITY DOMAIN-CONTAINING PROTEIN"/>
    <property type="match status" value="1"/>
</dbReference>
<reference evidence="3" key="1">
    <citation type="journal article" date="2010" name="PLoS ONE">
        <title>Evolution and diversity of a fungal self/nonself recognition locus.</title>
        <authorList>
            <person name="Hall C."/>
            <person name="Welch J."/>
            <person name="Kowbel D.J."/>
            <person name="Glass N.L."/>
        </authorList>
    </citation>
    <scope>NUCLEOTIDE SEQUENCE</scope>
    <source>
        <strain evidence="3">P4483</strain>
    </source>
</reference>
<dbReference type="InterPro" id="IPR010730">
    <property type="entry name" value="HET"/>
</dbReference>
<evidence type="ECO:0000259" key="2">
    <source>
        <dbReference type="Pfam" id="PF06985"/>
    </source>
</evidence>
<gene>
    <name evidence="3" type="primary">pin-c</name>
    <name evidence="3" type="ORF">NCU03494</name>
</gene>
<accession>R4H590</accession>
<reference evidence="3" key="2">
    <citation type="submission" date="2010-10" db="EMBL/GenBank/DDBJ databases">
        <authorList>
            <person name="Hall C.R."/>
            <person name="Kowbel D."/>
            <person name="Welch J."/>
            <person name="Glass N.L."/>
        </authorList>
    </citation>
    <scope>NUCLEOTIDE SEQUENCE</scope>
    <source>
        <strain evidence="3">P4483</strain>
    </source>
</reference>
<feature type="domain" description="Heterokaryon incompatibility" evidence="2">
    <location>
        <begin position="335"/>
        <end position="534"/>
    </location>
</feature>
<evidence type="ECO:0000313" key="3">
    <source>
        <dbReference type="EMBL" id="ADT63864.1"/>
    </source>
</evidence>
<dbReference type="AlphaFoldDB" id="R4H590"/>
<feature type="compositionally biased region" description="Polar residues" evidence="1">
    <location>
        <begin position="462"/>
        <end position="481"/>
    </location>
</feature>
<feature type="compositionally biased region" description="Acidic residues" evidence="1">
    <location>
        <begin position="75"/>
        <end position="88"/>
    </location>
</feature>
<sequence>MPPNLCSICAIVPHWLASLDWDDYSYLNDTTITLRSWRGMQVQAEAAVAEKKKRRRGNESNCGGNDKANCGINEGQEDEVNEANEECQEGNTGGRKDGREGGSKKGRKRGKKGGKGKRKRGRKKGGEEGGQKGGQEINGEGGEKEVTGEEGGGGCDLCYMIVHYSYRESRCKFPAASRPYYLPPEIDPRQDERYQDVPLVFGREATKQGDSWEYRMVCLSNRSLWGAEVVKVPESWWPKYLPPMAYNDQNPEINVLLLKDWLENCRRNHKRCREIKKTTMDTGTDFLPTRLLDVQAFGTGSDPSSHLGDDVRLVYLSPPTMGSESADTIKSPQPYFTLSHCWGPPEKRPTTTTKANLSQRMERIPFIELPRTFQDAIEMTRKLGHRYLWIDSLCIVQDDEQDWAREASLMAKVYSHASCTLSALSSHDSSGGLHLEPLDEDRSYMDLSITSTPPEPYPADGSTGTRQNESDTETNMNRAFASSSSSSSFPRFRLLYYSNEDWHTLYNGTNRTMHMGGASNDISPLRSRAWTLQERELSRRIIHFARKQVLWECAELKATAQRPWHDHSSSYYYAGLDSSPQREWKGEWSEIEVESVQDLSLQSGIVQGRDGDNLVQAAVAADGAGTTLTAFSLLTAYTSERDWWAMVFDYSQRSLTKDTDKLAALSGMAQFYQRNHFPCARYVAGLWSSRLKEELFWEVEDTSRARRPAGEIYVAPSWSWASIKGGVISYKPKIPARRVREMRKKQLMMAGTWRDAADIQPRERDNKDARKDGMDTRKDGKDPWKDIKDARRVITDGWEVEEINLLPKYDDPYGALKDANLIISGARLVEVELFTETLIELDPEYMYGSHYYFGGLKIDGRWVADHALDVEGEAERSGGRLWCMGMVAQRDYSKLRKTVIGGLLLREEEERRDVDRDLCVYSRVGTFRHMKVTTFDGVKPRRIKLI</sequence>
<organism evidence="3">
    <name type="scientific">Neurospora crassa</name>
    <dbReference type="NCBI Taxonomy" id="5141"/>
    <lineage>
        <taxon>Eukaryota</taxon>
        <taxon>Fungi</taxon>
        <taxon>Dikarya</taxon>
        <taxon>Ascomycota</taxon>
        <taxon>Pezizomycotina</taxon>
        <taxon>Sordariomycetes</taxon>
        <taxon>Sordariomycetidae</taxon>
        <taxon>Sordariales</taxon>
        <taxon>Sordariaceae</taxon>
        <taxon>Neurospora</taxon>
    </lineage>
</organism>
<dbReference type="PANTHER" id="PTHR33112">
    <property type="entry name" value="DOMAIN PROTEIN, PUTATIVE-RELATED"/>
    <property type="match status" value="1"/>
</dbReference>
<feature type="compositionally biased region" description="Basic and acidic residues" evidence="1">
    <location>
        <begin position="94"/>
        <end position="103"/>
    </location>
</feature>
<dbReference type="VEuPathDB" id="FungiDB:NCU03484"/>
<proteinExistence type="predicted"/>
<feature type="region of interest" description="Disordered" evidence="1">
    <location>
        <begin position="758"/>
        <end position="783"/>
    </location>
</feature>
<evidence type="ECO:0000256" key="1">
    <source>
        <dbReference type="SAM" id="MobiDB-lite"/>
    </source>
</evidence>
<dbReference type="EMBL" id="HQ396377">
    <property type="protein sequence ID" value="ADT63864.1"/>
    <property type="molecule type" value="Genomic_DNA"/>
</dbReference>